<organism evidence="2 3">
    <name type="scientific">Paraburkholderia polaris</name>
    <dbReference type="NCBI Taxonomy" id="2728848"/>
    <lineage>
        <taxon>Bacteria</taxon>
        <taxon>Pseudomonadati</taxon>
        <taxon>Pseudomonadota</taxon>
        <taxon>Betaproteobacteria</taxon>
        <taxon>Burkholderiales</taxon>
        <taxon>Burkholderiaceae</taxon>
        <taxon>Paraburkholderia</taxon>
    </lineage>
</organism>
<evidence type="ECO:0000256" key="1">
    <source>
        <dbReference type="SAM" id="MobiDB-lite"/>
    </source>
</evidence>
<evidence type="ECO:0000313" key="2">
    <source>
        <dbReference type="EMBL" id="NMM04269.1"/>
    </source>
</evidence>
<evidence type="ECO:0000313" key="3">
    <source>
        <dbReference type="Proteomes" id="UP000544134"/>
    </source>
</evidence>
<feature type="region of interest" description="Disordered" evidence="1">
    <location>
        <begin position="1"/>
        <end position="20"/>
    </location>
</feature>
<feature type="compositionally biased region" description="Polar residues" evidence="1">
    <location>
        <begin position="11"/>
        <end position="20"/>
    </location>
</feature>
<dbReference type="EMBL" id="JABBGJ010000079">
    <property type="protein sequence ID" value="NMM04269.1"/>
    <property type="molecule type" value="Genomic_DNA"/>
</dbReference>
<sequence length="142" mass="15151">MFVETGGLMSSGISKSTQGMSDADIAATSTYLRSRRPADSNGAPPLTLNHRAMKVSLNRLVNNAKAGVCAAYCMHCHWVGGRDFAQTIAPLAGNPNVLEKDPSSLKNVRLNGTKDLVIGGISASYRCGSTDRCQMTSRSRME</sequence>
<name>A0A848IVR5_9BURK</name>
<dbReference type="Proteomes" id="UP000544134">
    <property type="component" value="Unassembled WGS sequence"/>
</dbReference>
<keyword evidence="3" id="KW-1185">Reference proteome</keyword>
<accession>A0A848IVR5</accession>
<protein>
    <recommendedName>
        <fullName evidence="4">Cytochrome c domain-containing protein</fullName>
    </recommendedName>
</protein>
<dbReference type="RefSeq" id="WP_169491023.1">
    <property type="nucleotide sequence ID" value="NZ_JABBGJ010000079.1"/>
</dbReference>
<comment type="caution">
    <text evidence="2">The sequence shown here is derived from an EMBL/GenBank/DDBJ whole genome shotgun (WGS) entry which is preliminary data.</text>
</comment>
<evidence type="ECO:0008006" key="4">
    <source>
        <dbReference type="Google" id="ProtNLM"/>
    </source>
</evidence>
<dbReference type="AlphaFoldDB" id="A0A848IVR5"/>
<reference evidence="2 3" key="1">
    <citation type="submission" date="2020-04" db="EMBL/GenBank/DDBJ databases">
        <title>Paraburkholderia sp. RP-4-7 isolated from soil.</title>
        <authorList>
            <person name="Dahal R.H."/>
        </authorList>
    </citation>
    <scope>NUCLEOTIDE SEQUENCE [LARGE SCALE GENOMIC DNA]</scope>
    <source>
        <strain evidence="2 3">RP-4-7</strain>
    </source>
</reference>
<gene>
    <name evidence="2" type="ORF">HHL24_41260</name>
</gene>
<proteinExistence type="predicted"/>